<dbReference type="PROSITE" id="PS00455">
    <property type="entry name" value="AMP_BINDING"/>
    <property type="match status" value="1"/>
</dbReference>
<dbReference type="OrthoDB" id="6614653at2759"/>
<keyword evidence="2" id="KW-1133">Transmembrane helix</keyword>
<protein>
    <recommendedName>
        <fullName evidence="3">AMP-dependent synthetase/ligase domain-containing protein</fullName>
    </recommendedName>
</protein>
<dbReference type="EMBL" id="CDHK01000009">
    <property type="protein sequence ID" value="CEJ60923.1"/>
    <property type="molecule type" value="Genomic_DNA"/>
</dbReference>
<reference evidence="5" key="1">
    <citation type="journal article" date="2015" name="Genome Announc.">
        <title>Draft genome sequence of the fungus Penicillium brasilianum MG11.</title>
        <authorList>
            <person name="Horn F."/>
            <person name="Linde J."/>
            <person name="Mattern D.J."/>
            <person name="Walther G."/>
            <person name="Guthke R."/>
            <person name="Brakhage A.A."/>
            <person name="Valiante V."/>
        </authorList>
    </citation>
    <scope>NUCLEOTIDE SEQUENCE [LARGE SCALE GENOMIC DNA]</scope>
    <source>
        <strain evidence="5">MG11</strain>
    </source>
</reference>
<evidence type="ECO:0000313" key="5">
    <source>
        <dbReference type="Proteomes" id="UP000042958"/>
    </source>
</evidence>
<proteinExistence type="inferred from homology"/>
<feature type="domain" description="AMP-dependent synthetase/ligase" evidence="3">
    <location>
        <begin position="74"/>
        <end position="382"/>
    </location>
</feature>
<dbReference type="Proteomes" id="UP000042958">
    <property type="component" value="Unassembled WGS sequence"/>
</dbReference>
<dbReference type="PANTHER" id="PTHR43201">
    <property type="entry name" value="ACYL-COA SYNTHETASE"/>
    <property type="match status" value="1"/>
</dbReference>
<keyword evidence="2" id="KW-0812">Transmembrane</keyword>
<dbReference type="InterPro" id="IPR045851">
    <property type="entry name" value="AMP-bd_C_sf"/>
</dbReference>
<accession>A0A0F7TW14</accession>
<dbReference type="CDD" id="cd04433">
    <property type="entry name" value="AFD_class_I"/>
    <property type="match status" value="1"/>
</dbReference>
<organism evidence="4 5">
    <name type="scientific">Penicillium brasilianum</name>
    <dbReference type="NCBI Taxonomy" id="104259"/>
    <lineage>
        <taxon>Eukaryota</taxon>
        <taxon>Fungi</taxon>
        <taxon>Dikarya</taxon>
        <taxon>Ascomycota</taxon>
        <taxon>Pezizomycotina</taxon>
        <taxon>Eurotiomycetes</taxon>
        <taxon>Eurotiomycetidae</taxon>
        <taxon>Eurotiales</taxon>
        <taxon>Aspergillaceae</taxon>
        <taxon>Penicillium</taxon>
    </lineage>
</organism>
<dbReference type="PANTHER" id="PTHR43201:SF8">
    <property type="entry name" value="ACYL-COA SYNTHETASE FAMILY MEMBER 3"/>
    <property type="match status" value="1"/>
</dbReference>
<evidence type="ECO:0000259" key="3">
    <source>
        <dbReference type="Pfam" id="PF00501"/>
    </source>
</evidence>
<evidence type="ECO:0000256" key="2">
    <source>
        <dbReference type="SAM" id="Phobius"/>
    </source>
</evidence>
<keyword evidence="5" id="KW-1185">Reference proteome</keyword>
<keyword evidence="2" id="KW-0472">Membrane</keyword>
<sequence length="562" mass="62816">MQTQLGFPNDSIFNQLRKLAKQSPGVLFHDEYGVDARYSDLIHDVLHMREILREHLPSASFDEQGCLREDARSMAFLAYSGYSFIISFFAIVALGGICIPLSTGLNSDEALYFLKKTKAAYILTEERTVEMATTFTDRARNEGERVTLIPITRADPAIATISSSTELEINQELTFPETAGCLILFTSGTTGPPKGVVLPRKMFHYEEDITPATLYLASCPPHWIGGTGLIDSVLIGENLHMLKNEAPPARFWEVLREGRATEMAISPTMLRRLKEYYQENISHLPAEQRNEYIDGAKKLERVIVSGSMLSSSTWRFFADLTGMPIINGYGITEMGGGVIINPPGAVYEQGYIGKVIPGRTVKLSHGDHGEILVKSPIRFSHYVGDEAATRAAFDEEGFYKTGDQAHRVGDDYFFEGRISSDFVRFHEYTISIPELERQLLDLSYITEAHVLPVKDHGAGGLVAALVRLTKQEGDSVTLKQIRDDLAATNLPSYKLPTLLRVLQNEEQVPLTPSEKVLKRECLRKFFHISEYIPDQYAVEGVEYWGNQLDLAASSRVFDWGGL</sequence>
<dbReference type="Gene3D" id="3.30.300.30">
    <property type="match status" value="1"/>
</dbReference>
<dbReference type="GO" id="GO:0031956">
    <property type="term" value="F:medium-chain fatty acid-CoA ligase activity"/>
    <property type="evidence" value="ECO:0007669"/>
    <property type="project" value="TreeGrafter"/>
</dbReference>
<dbReference type="STRING" id="104259.A0A0F7TW14"/>
<evidence type="ECO:0000313" key="4">
    <source>
        <dbReference type="EMBL" id="CEJ60923.1"/>
    </source>
</evidence>
<name>A0A0F7TW14_PENBI</name>
<comment type="similarity">
    <text evidence="1">Belongs to the ATP-dependent AMP-binding enzyme family.</text>
</comment>
<dbReference type="AlphaFoldDB" id="A0A0F7TW14"/>
<feature type="transmembrane region" description="Helical" evidence="2">
    <location>
        <begin position="76"/>
        <end position="97"/>
    </location>
</feature>
<dbReference type="InterPro" id="IPR042099">
    <property type="entry name" value="ANL_N_sf"/>
</dbReference>
<dbReference type="SUPFAM" id="SSF56801">
    <property type="entry name" value="Acetyl-CoA synthetase-like"/>
    <property type="match status" value="1"/>
</dbReference>
<dbReference type="Gene3D" id="3.40.50.12780">
    <property type="entry name" value="N-terminal domain of ligase-like"/>
    <property type="match status" value="1"/>
</dbReference>
<dbReference type="InterPro" id="IPR020845">
    <property type="entry name" value="AMP-binding_CS"/>
</dbReference>
<gene>
    <name evidence="4" type="ORF">PMG11_09477</name>
</gene>
<dbReference type="InterPro" id="IPR000873">
    <property type="entry name" value="AMP-dep_synth/lig_dom"/>
</dbReference>
<evidence type="ECO:0000256" key="1">
    <source>
        <dbReference type="ARBA" id="ARBA00006432"/>
    </source>
</evidence>
<dbReference type="Pfam" id="PF00501">
    <property type="entry name" value="AMP-binding"/>
    <property type="match status" value="1"/>
</dbReference>
<dbReference type="GO" id="GO:0006631">
    <property type="term" value="P:fatty acid metabolic process"/>
    <property type="evidence" value="ECO:0007669"/>
    <property type="project" value="TreeGrafter"/>
</dbReference>